<dbReference type="Proteomes" id="UP000217446">
    <property type="component" value="Unassembled WGS sequence"/>
</dbReference>
<protein>
    <recommendedName>
        <fullName evidence="4">Peptidase M10 metallopeptidase domain-containing protein</fullName>
    </recommendedName>
</protein>
<dbReference type="GO" id="GO:0008237">
    <property type="term" value="F:metallopeptidase activity"/>
    <property type="evidence" value="ECO:0007669"/>
    <property type="project" value="InterPro"/>
</dbReference>
<reference evidence="3" key="1">
    <citation type="submission" date="2017-05" db="EMBL/GenBank/DDBJ databases">
        <title>Streptomyces olivochromogenes NBRC 3561 whole genome shotgun sequence.</title>
        <authorList>
            <person name="Dohra H."/>
            <person name="Kodani S."/>
        </authorList>
    </citation>
    <scope>NUCLEOTIDE SEQUENCE [LARGE SCALE GENOMIC DNA]</scope>
    <source>
        <strain evidence="3">NBRC 3561</strain>
    </source>
</reference>
<proteinExistence type="predicted"/>
<evidence type="ECO:0000313" key="2">
    <source>
        <dbReference type="EMBL" id="GAX53502.1"/>
    </source>
</evidence>
<comment type="caution">
    <text evidence="2">The sequence shown here is derived from an EMBL/GenBank/DDBJ whole genome shotgun (WGS) entry which is preliminary data.</text>
</comment>
<keyword evidence="3" id="KW-1185">Reference proteome</keyword>
<dbReference type="AlphaFoldDB" id="A0A250VHG1"/>
<dbReference type="InterPro" id="IPR024079">
    <property type="entry name" value="MetalloPept_cat_dom_sf"/>
</dbReference>
<feature type="region of interest" description="Disordered" evidence="1">
    <location>
        <begin position="165"/>
        <end position="206"/>
    </location>
</feature>
<dbReference type="Gene3D" id="3.40.390.10">
    <property type="entry name" value="Collagenase (Catalytic Domain)"/>
    <property type="match status" value="1"/>
</dbReference>
<name>A0A250VHG1_STROL</name>
<evidence type="ECO:0008006" key="4">
    <source>
        <dbReference type="Google" id="ProtNLM"/>
    </source>
</evidence>
<organism evidence="2 3">
    <name type="scientific">Streptomyces olivochromogenes</name>
    <dbReference type="NCBI Taxonomy" id="1963"/>
    <lineage>
        <taxon>Bacteria</taxon>
        <taxon>Bacillati</taxon>
        <taxon>Actinomycetota</taxon>
        <taxon>Actinomycetes</taxon>
        <taxon>Kitasatosporales</taxon>
        <taxon>Streptomycetaceae</taxon>
        <taxon>Streptomyces</taxon>
    </lineage>
</organism>
<dbReference type="SUPFAM" id="SSF55486">
    <property type="entry name" value="Metalloproteases ('zincins'), catalytic domain"/>
    <property type="match status" value="1"/>
</dbReference>
<evidence type="ECO:0000313" key="3">
    <source>
        <dbReference type="Proteomes" id="UP000217446"/>
    </source>
</evidence>
<accession>A0A250VHG1</accession>
<evidence type="ECO:0000256" key="1">
    <source>
        <dbReference type="SAM" id="MobiDB-lite"/>
    </source>
</evidence>
<dbReference type="EMBL" id="BDQI01000010">
    <property type="protein sequence ID" value="GAX53502.1"/>
    <property type="molecule type" value="Genomic_DNA"/>
</dbReference>
<gene>
    <name evidence="2" type="ORF">SO3561_05030</name>
</gene>
<sequence length="206" mass="22560">MLRPRTHDHARGTAAREHRHGEVSLTIKYARTAARLAAGTALTTAIAIGGATAAHADYYDGGMPSRSWNVKAVGINDTWVGFLDTGRKNWNNAGAGANIGRTSSAKAEFTAGRYSQSWYGIYSPSGFRHINRVFKIKVNARTLERDSGTHMTEWCRSTATHELGHGLSLDDNPNTSKASLMKHSRNRTTVQKPQPYDVSEVKGIYS</sequence>